<sequence length="229" mass="25633">MESMKQGEDQAESMEGRKPLLDKAKMEKGLAALDEAVGKIEMIYAFSPITLISPGGFLAVTHFQNRNLTEDIDVIIDPQYARDKDVSGPLRQAMAQVGADLGFGDKWINDSVDLFITPATRKSLFLDAEKQNIVLWDGEHLRVLAAPLEWGLETKLRRLSTKPGHPKRVTDIDDILVILNTLTDRNKGALKRDLVRGLNRNGFDVSIKDQVLDVIAEAYEGRYGEKPFR</sequence>
<dbReference type="EMBL" id="PDNB01000033">
    <property type="protein sequence ID" value="PGH14598.1"/>
    <property type="molecule type" value="Genomic_DNA"/>
</dbReference>
<dbReference type="AlphaFoldDB" id="A0A2B7Y1C0"/>
<dbReference type="STRING" id="1447875.A0A2B7Y1C0"/>
<name>A0A2B7Y1C0_9EURO</name>
<proteinExistence type="predicted"/>
<keyword evidence="2" id="KW-1185">Reference proteome</keyword>
<evidence type="ECO:0000313" key="2">
    <source>
        <dbReference type="Proteomes" id="UP000223968"/>
    </source>
</evidence>
<comment type="caution">
    <text evidence="1">The sequence shown here is derived from an EMBL/GenBank/DDBJ whole genome shotgun (WGS) entry which is preliminary data.</text>
</comment>
<dbReference type="Proteomes" id="UP000223968">
    <property type="component" value="Unassembled WGS sequence"/>
</dbReference>
<gene>
    <name evidence="1" type="ORF">AJ79_02933</name>
</gene>
<accession>A0A2B7Y1C0</accession>
<evidence type="ECO:0000313" key="1">
    <source>
        <dbReference type="EMBL" id="PGH14598.1"/>
    </source>
</evidence>
<reference evidence="1 2" key="1">
    <citation type="submission" date="2017-10" db="EMBL/GenBank/DDBJ databases">
        <title>Comparative genomics in systemic dimorphic fungi from Ajellomycetaceae.</title>
        <authorList>
            <person name="Munoz J.F."/>
            <person name="Mcewen J.G."/>
            <person name="Clay O.K."/>
            <person name="Cuomo C.A."/>
        </authorList>
    </citation>
    <scope>NUCLEOTIDE SEQUENCE [LARGE SCALE GENOMIC DNA]</scope>
    <source>
        <strain evidence="1 2">UAMH5409</strain>
    </source>
</reference>
<dbReference type="OrthoDB" id="3348320at2759"/>
<organism evidence="1 2">
    <name type="scientific">Helicocarpus griseus UAMH5409</name>
    <dbReference type="NCBI Taxonomy" id="1447875"/>
    <lineage>
        <taxon>Eukaryota</taxon>
        <taxon>Fungi</taxon>
        <taxon>Dikarya</taxon>
        <taxon>Ascomycota</taxon>
        <taxon>Pezizomycotina</taxon>
        <taxon>Eurotiomycetes</taxon>
        <taxon>Eurotiomycetidae</taxon>
        <taxon>Onygenales</taxon>
        <taxon>Ajellomycetaceae</taxon>
        <taxon>Helicocarpus</taxon>
    </lineage>
</organism>
<protein>
    <submittedName>
        <fullName evidence="1">Uncharacterized protein</fullName>
    </submittedName>
</protein>